<dbReference type="EMBL" id="AAXKXX010000009">
    <property type="protein sequence ID" value="EGQ4384916.1"/>
    <property type="molecule type" value="Genomic_DNA"/>
</dbReference>
<keyword evidence="2" id="KW-1185">Reference proteome</keyword>
<accession>A0A8H9BW76</accession>
<sequence length="100" mass="11586">MNQITEYYLVEVNKQGEESPLTQNYSNSFMKGATPNTAFKFTEEEKVKQACKIQNMLAGIFNNGTKTYYVKQEVTRTKYNQDGTVYEETAEEPSMREETE</sequence>
<name>A0A8H9BW76_STAPS</name>
<evidence type="ECO:0000313" key="1">
    <source>
        <dbReference type="EMBL" id="EGQ4384916.1"/>
    </source>
</evidence>
<evidence type="ECO:0000313" key="2">
    <source>
        <dbReference type="Proteomes" id="UP000600220"/>
    </source>
</evidence>
<gene>
    <name evidence="1" type="ORF">EGV54_07380</name>
</gene>
<dbReference type="Proteomes" id="UP000600220">
    <property type="component" value="Unassembled WGS sequence"/>
</dbReference>
<reference evidence="1 2" key="1">
    <citation type="submission" date="2018-11" db="EMBL/GenBank/DDBJ databases">
        <authorList>
            <consortium name="Veterinary Laboratory Investigation and Response Network"/>
        </authorList>
    </citation>
    <scope>NUCLEOTIDE SEQUENCE [LARGE SCALE GENOMIC DNA]</scope>
    <source>
        <strain evidence="1 2">SPSE-18-VL-LA-PA-Ryan-0021</strain>
    </source>
</reference>
<comment type="caution">
    <text evidence="1">The sequence shown here is derived from an EMBL/GenBank/DDBJ whole genome shotgun (WGS) entry which is preliminary data.</text>
</comment>
<dbReference type="AlphaFoldDB" id="A0A8H9BW76"/>
<organism evidence="1 2">
    <name type="scientific">Staphylococcus pseudintermedius</name>
    <dbReference type="NCBI Taxonomy" id="283734"/>
    <lineage>
        <taxon>Bacteria</taxon>
        <taxon>Bacillati</taxon>
        <taxon>Bacillota</taxon>
        <taxon>Bacilli</taxon>
        <taxon>Bacillales</taxon>
        <taxon>Staphylococcaceae</taxon>
        <taxon>Staphylococcus</taxon>
        <taxon>Staphylococcus intermedius group</taxon>
    </lineage>
</organism>
<dbReference type="RefSeq" id="WP_103891590.1">
    <property type="nucleotide sequence ID" value="NZ_CP054206.2"/>
</dbReference>
<proteinExistence type="predicted"/>
<protein>
    <submittedName>
        <fullName evidence="1">Uncharacterized protein</fullName>
    </submittedName>
</protein>